<evidence type="ECO:0000313" key="8">
    <source>
        <dbReference type="EMBL" id="GAC57496.1"/>
    </source>
</evidence>
<dbReference type="PANTHER" id="PTHR36115:SF4">
    <property type="entry name" value="MEMBRANE PROTEIN"/>
    <property type="match status" value="1"/>
</dbReference>
<dbReference type="AlphaFoldDB" id="L7L9U5"/>
<dbReference type="RefSeq" id="WP_005939689.1">
    <property type="nucleotide sequence ID" value="NZ_ATVK01000049.1"/>
</dbReference>
<dbReference type="eggNOG" id="COG1714">
    <property type="taxonomic scope" value="Bacteria"/>
</dbReference>
<dbReference type="OrthoDB" id="5245023at2"/>
<dbReference type="Proteomes" id="UP000053405">
    <property type="component" value="Unassembled WGS sequence"/>
</dbReference>
<comment type="caution">
    <text evidence="8">The sequence shown here is derived from an EMBL/GenBank/DDBJ whole genome shotgun (WGS) entry which is preliminary data.</text>
</comment>
<accession>L7L9U5</accession>
<comment type="subcellular location">
    <subcellularLocation>
        <location evidence="1">Cell membrane</location>
        <topology evidence="1">Multi-pass membrane protein</topology>
    </subcellularLocation>
</comment>
<evidence type="ECO:0000259" key="7">
    <source>
        <dbReference type="Pfam" id="PF06271"/>
    </source>
</evidence>
<name>L7L9U5_9ACTN</name>
<dbReference type="Pfam" id="PF06271">
    <property type="entry name" value="RDD"/>
    <property type="match status" value="1"/>
</dbReference>
<evidence type="ECO:0000313" key="9">
    <source>
        <dbReference type="Proteomes" id="UP000053405"/>
    </source>
</evidence>
<keyword evidence="2" id="KW-1003">Cell membrane</keyword>
<sequence>MSAAREAGIVSRVLAAVIDLVVVLLNLVVIYAVVVLVAFIVSPRTFHLPQVPWVFTLHAFFAVAIGYQALCWQVFGRTIGQLVMGLAVVRRSTPANPYFLHAVGRAALCTVFPLGLAWVVLSRKRRAVHDLAVRTRVVYR</sequence>
<evidence type="ECO:0000256" key="6">
    <source>
        <dbReference type="SAM" id="Phobius"/>
    </source>
</evidence>
<evidence type="ECO:0000256" key="4">
    <source>
        <dbReference type="ARBA" id="ARBA00022989"/>
    </source>
</evidence>
<reference evidence="8 9" key="1">
    <citation type="submission" date="2012-12" db="EMBL/GenBank/DDBJ databases">
        <title>Whole genome shotgun sequence of Gordonia hirsuta NBRC 16056.</title>
        <authorList>
            <person name="Isaki-Nakamura S."/>
            <person name="Hosoyama A."/>
            <person name="Tsuchikane K."/>
            <person name="Katsumata H."/>
            <person name="Baba S."/>
            <person name="Yamazaki S."/>
            <person name="Fujita N."/>
        </authorList>
    </citation>
    <scope>NUCLEOTIDE SEQUENCE [LARGE SCALE GENOMIC DNA]</scope>
    <source>
        <strain evidence="8 9">NBRC 16056</strain>
    </source>
</reference>
<dbReference type="PANTHER" id="PTHR36115">
    <property type="entry name" value="PROLINE-RICH ANTIGEN HOMOLOG-RELATED"/>
    <property type="match status" value="1"/>
</dbReference>
<feature type="domain" description="RDD" evidence="7">
    <location>
        <begin position="7"/>
        <end position="132"/>
    </location>
</feature>
<keyword evidence="4 6" id="KW-1133">Transmembrane helix</keyword>
<feature type="transmembrane region" description="Helical" evidence="6">
    <location>
        <begin position="98"/>
        <end position="121"/>
    </location>
</feature>
<gene>
    <name evidence="8" type="ORF">GOHSU_20_00330</name>
</gene>
<proteinExistence type="predicted"/>
<dbReference type="GO" id="GO:0005886">
    <property type="term" value="C:plasma membrane"/>
    <property type="evidence" value="ECO:0007669"/>
    <property type="project" value="UniProtKB-SubCell"/>
</dbReference>
<keyword evidence="5 6" id="KW-0472">Membrane</keyword>
<evidence type="ECO:0000256" key="2">
    <source>
        <dbReference type="ARBA" id="ARBA00022475"/>
    </source>
</evidence>
<dbReference type="STRING" id="1121927.GOHSU_20_00330"/>
<evidence type="ECO:0000256" key="3">
    <source>
        <dbReference type="ARBA" id="ARBA00022692"/>
    </source>
</evidence>
<evidence type="ECO:0000256" key="1">
    <source>
        <dbReference type="ARBA" id="ARBA00004651"/>
    </source>
</evidence>
<feature type="transmembrane region" description="Helical" evidence="6">
    <location>
        <begin position="53"/>
        <end position="75"/>
    </location>
</feature>
<evidence type="ECO:0000256" key="5">
    <source>
        <dbReference type="ARBA" id="ARBA00023136"/>
    </source>
</evidence>
<organism evidence="8 9">
    <name type="scientific">Gordonia hirsuta DSM 44140 = NBRC 16056</name>
    <dbReference type="NCBI Taxonomy" id="1121927"/>
    <lineage>
        <taxon>Bacteria</taxon>
        <taxon>Bacillati</taxon>
        <taxon>Actinomycetota</taxon>
        <taxon>Actinomycetes</taxon>
        <taxon>Mycobacteriales</taxon>
        <taxon>Gordoniaceae</taxon>
        <taxon>Gordonia</taxon>
    </lineage>
</organism>
<dbReference type="InterPro" id="IPR010432">
    <property type="entry name" value="RDD"/>
</dbReference>
<protein>
    <recommendedName>
        <fullName evidence="7">RDD domain-containing protein</fullName>
    </recommendedName>
</protein>
<keyword evidence="3 6" id="KW-0812">Transmembrane</keyword>
<keyword evidence="9" id="KW-1185">Reference proteome</keyword>
<dbReference type="InterPro" id="IPR051791">
    <property type="entry name" value="Pra-immunoreactive"/>
</dbReference>
<dbReference type="EMBL" id="BANT01000020">
    <property type="protein sequence ID" value="GAC57496.1"/>
    <property type="molecule type" value="Genomic_DNA"/>
</dbReference>
<feature type="transmembrane region" description="Helical" evidence="6">
    <location>
        <begin position="20"/>
        <end position="41"/>
    </location>
</feature>